<name>A0ABP6L2W6_9ACTN</name>
<dbReference type="Pfam" id="PF20550">
    <property type="entry name" value="DUF6764"/>
    <property type="match status" value="1"/>
</dbReference>
<sequence>MMVARVVAAAGVIAAGAWLSVVVGGATSASAGTLCQAVNGSSQQKVLGDSGCGARAGQGSTARAEDTSGEGTAVAVATSRGRADARTLDRKSTALAGAQRGGNAQSFATGPGAFSVAQADRGGQSLAVGGWGGKAISTPRGTACAGGFAFAWESNSGKVCLSSGSIRYSN</sequence>
<evidence type="ECO:0000256" key="1">
    <source>
        <dbReference type="SAM" id="SignalP"/>
    </source>
</evidence>
<feature type="signal peptide" evidence="1">
    <location>
        <begin position="1"/>
        <end position="31"/>
    </location>
</feature>
<keyword evidence="1" id="KW-0732">Signal</keyword>
<organism evidence="2 3">
    <name type="scientific">Gordonia defluvii</name>
    <dbReference type="NCBI Taxonomy" id="283718"/>
    <lineage>
        <taxon>Bacteria</taxon>
        <taxon>Bacillati</taxon>
        <taxon>Actinomycetota</taxon>
        <taxon>Actinomycetes</taxon>
        <taxon>Mycobacteriales</taxon>
        <taxon>Gordoniaceae</taxon>
        <taxon>Gordonia</taxon>
    </lineage>
</organism>
<dbReference type="InterPro" id="IPR046652">
    <property type="entry name" value="DUF6764"/>
</dbReference>
<gene>
    <name evidence="2" type="ORF">GCM10010528_06260</name>
</gene>
<keyword evidence="3" id="KW-1185">Reference proteome</keyword>
<reference evidence="3" key="1">
    <citation type="journal article" date="2019" name="Int. J. Syst. Evol. Microbiol.">
        <title>The Global Catalogue of Microorganisms (GCM) 10K type strain sequencing project: providing services to taxonomists for standard genome sequencing and annotation.</title>
        <authorList>
            <consortium name="The Broad Institute Genomics Platform"/>
            <consortium name="The Broad Institute Genome Sequencing Center for Infectious Disease"/>
            <person name="Wu L."/>
            <person name="Ma J."/>
        </authorList>
    </citation>
    <scope>NUCLEOTIDE SEQUENCE [LARGE SCALE GENOMIC DNA]</scope>
    <source>
        <strain evidence="3">JCM 14234</strain>
    </source>
</reference>
<proteinExistence type="predicted"/>
<dbReference type="RefSeq" id="WP_290704348.1">
    <property type="nucleotide sequence ID" value="NZ_BAAAVS010000011.1"/>
</dbReference>
<comment type="caution">
    <text evidence="2">The sequence shown here is derived from an EMBL/GenBank/DDBJ whole genome shotgun (WGS) entry which is preliminary data.</text>
</comment>
<dbReference type="Proteomes" id="UP001501035">
    <property type="component" value="Unassembled WGS sequence"/>
</dbReference>
<dbReference type="EMBL" id="BAAAVS010000011">
    <property type="protein sequence ID" value="GAA3027284.1"/>
    <property type="molecule type" value="Genomic_DNA"/>
</dbReference>
<evidence type="ECO:0000313" key="2">
    <source>
        <dbReference type="EMBL" id="GAA3027284.1"/>
    </source>
</evidence>
<feature type="chain" id="PRO_5046301463" evidence="1">
    <location>
        <begin position="32"/>
        <end position="170"/>
    </location>
</feature>
<evidence type="ECO:0000313" key="3">
    <source>
        <dbReference type="Proteomes" id="UP001501035"/>
    </source>
</evidence>
<protein>
    <submittedName>
        <fullName evidence="2">Uncharacterized protein</fullName>
    </submittedName>
</protein>
<accession>A0ABP6L2W6</accession>